<dbReference type="InterPro" id="IPR041474">
    <property type="entry name" value="NicS_C"/>
</dbReference>
<accession>A0A2X1QI98</accession>
<feature type="domain" description="HTH-type transcriptional repressor NicS C-terminal" evidence="1">
    <location>
        <begin position="21"/>
        <end position="58"/>
    </location>
</feature>
<evidence type="ECO:0000313" key="2">
    <source>
        <dbReference type="EMBL" id="SPX56065.1"/>
    </source>
</evidence>
<gene>
    <name evidence="2" type="ORF">NCTC9601_03253</name>
</gene>
<proteinExistence type="predicted"/>
<dbReference type="AlphaFoldDB" id="A0A2X1QI98"/>
<sequence length="63" mass="7321">MCMRGDPAKTEQQLGLENVPPVEALVRLVRWSVRYHATHADYMRVICMENMPARQVVKKPRVN</sequence>
<dbReference type="InterPro" id="IPR036271">
    <property type="entry name" value="Tet_transcr_reg_TetR-rel_C_sf"/>
</dbReference>
<organism evidence="2 3">
    <name type="scientific">Klebsiella pneumoniae</name>
    <dbReference type="NCBI Taxonomy" id="573"/>
    <lineage>
        <taxon>Bacteria</taxon>
        <taxon>Pseudomonadati</taxon>
        <taxon>Pseudomonadota</taxon>
        <taxon>Gammaproteobacteria</taxon>
        <taxon>Enterobacterales</taxon>
        <taxon>Enterobacteriaceae</taxon>
        <taxon>Klebsiella/Raoultella group</taxon>
        <taxon>Klebsiella</taxon>
        <taxon>Klebsiella pneumoniae complex</taxon>
    </lineage>
</organism>
<reference evidence="2 3" key="1">
    <citation type="submission" date="2018-06" db="EMBL/GenBank/DDBJ databases">
        <authorList>
            <consortium name="Pathogen Informatics"/>
            <person name="Doyle S."/>
        </authorList>
    </citation>
    <scope>NUCLEOTIDE SEQUENCE [LARGE SCALE GENOMIC DNA]</scope>
    <source>
        <strain evidence="2 3">NCTC9601</strain>
    </source>
</reference>
<dbReference type="EMBL" id="UASN01000020">
    <property type="protein sequence ID" value="SPX56065.1"/>
    <property type="molecule type" value="Genomic_DNA"/>
</dbReference>
<evidence type="ECO:0000259" key="1">
    <source>
        <dbReference type="Pfam" id="PF17938"/>
    </source>
</evidence>
<evidence type="ECO:0000313" key="3">
    <source>
        <dbReference type="Proteomes" id="UP000251123"/>
    </source>
</evidence>
<name>A0A2X1QI98_KLEPN</name>
<dbReference type="Pfam" id="PF17938">
    <property type="entry name" value="TetR_C_29"/>
    <property type="match status" value="1"/>
</dbReference>
<dbReference type="SUPFAM" id="SSF48498">
    <property type="entry name" value="Tetracyclin repressor-like, C-terminal domain"/>
    <property type="match status" value="1"/>
</dbReference>
<dbReference type="Proteomes" id="UP000251123">
    <property type="component" value="Unassembled WGS sequence"/>
</dbReference>
<dbReference type="Gene3D" id="1.10.357.10">
    <property type="entry name" value="Tetracycline Repressor, domain 2"/>
    <property type="match status" value="1"/>
</dbReference>
<protein>
    <submittedName>
        <fullName evidence="2">Transcriptional regulator</fullName>
    </submittedName>
</protein>